<dbReference type="Gene3D" id="3.40.50.300">
    <property type="entry name" value="P-loop containing nucleotide triphosphate hydrolases"/>
    <property type="match status" value="1"/>
</dbReference>
<dbReference type="PATRIC" id="fig|1217699.3.peg.3932"/>
<reference evidence="1 2" key="1">
    <citation type="submission" date="2013-03" db="EMBL/GenBank/DDBJ databases">
        <title>The Genome Sequence of Acinetobacter sp. CIP 110321.</title>
        <authorList>
            <consortium name="The Broad Institute Genome Sequencing Platform"/>
            <consortium name="The Broad Institute Genome Sequencing Center for Infectious Disease"/>
            <person name="Cerqueira G."/>
            <person name="Feldgarden M."/>
            <person name="Courvalin P."/>
            <person name="Perichon B."/>
            <person name="Grillot-Courvalin C."/>
            <person name="Clermont D."/>
            <person name="Rocha E."/>
            <person name="Yoon E.-J."/>
            <person name="Nemec A."/>
            <person name="Walker B."/>
            <person name="Young S.K."/>
            <person name="Zeng Q."/>
            <person name="Gargeya S."/>
            <person name="Fitzgerald M."/>
            <person name="Haas B."/>
            <person name="Abouelleil A."/>
            <person name="Alvarado L."/>
            <person name="Arachchi H.M."/>
            <person name="Berlin A.M."/>
            <person name="Chapman S.B."/>
            <person name="Dewar J."/>
            <person name="Goldberg J."/>
            <person name="Griggs A."/>
            <person name="Gujja S."/>
            <person name="Hansen M."/>
            <person name="Howarth C."/>
            <person name="Imamovic A."/>
            <person name="Larimer J."/>
            <person name="McCowan C."/>
            <person name="Murphy C."/>
            <person name="Neiman D."/>
            <person name="Pearson M."/>
            <person name="Priest M."/>
            <person name="Roberts A."/>
            <person name="Saif S."/>
            <person name="Shea T."/>
            <person name="Sisk P."/>
            <person name="Sykes S."/>
            <person name="Wortman J."/>
            <person name="Nusbaum C."/>
            <person name="Birren B."/>
        </authorList>
    </citation>
    <scope>NUCLEOTIDE SEQUENCE [LARGE SCALE GENOMIC DNA]</scope>
    <source>
        <strain evidence="1 2">CIP 110321</strain>
    </source>
</reference>
<dbReference type="Pfam" id="PF05621">
    <property type="entry name" value="TniB"/>
    <property type="match status" value="1"/>
</dbReference>
<evidence type="ECO:0000313" key="1">
    <source>
        <dbReference type="EMBL" id="EOR02344.1"/>
    </source>
</evidence>
<accession>R9AJH7</accession>
<dbReference type="HOGENOM" id="CLU_067529_2_0_6"/>
<gene>
    <name evidence="1" type="ORF">F896_04031</name>
</gene>
<evidence type="ECO:0000313" key="2">
    <source>
        <dbReference type="Proteomes" id="UP000016203"/>
    </source>
</evidence>
<name>R9AJH7_9GAMM</name>
<sequence>MQDAAYLHIHEKFRPNVILPDRERIAFIDQPRWIGYSKANQLLNLMQGLLNRTKQHRMPNLLVVGESNNGKTTVIKQFVKKFGQSYIEDDIRWVVPVISIQAPPSPNEKELYISILENLALPYKGSGSTAMLRYQMIHAFKECQVKLLIIDEIHSFLTGTARQQRQIMNCLKFLCNELEIPLVIAGTKDAVRILHTDPQHASRFDVAELSTWNNDGEFKRMVGSFERFLPLKEPSNLTDTTKINLIHNISEGRIGNVKRLLSECAIDAIKSGTEHISEQAIKDKSWLRPTQGIRKVIG</sequence>
<dbReference type="InterPro" id="IPR008868">
    <property type="entry name" value="TniB"/>
</dbReference>
<dbReference type="InterPro" id="IPR027417">
    <property type="entry name" value="P-loop_NTPase"/>
</dbReference>
<organism evidence="1 2">
    <name type="scientific">Acinetobacter genomosp. 15BJ</name>
    <dbReference type="NCBI Taxonomy" id="106651"/>
    <lineage>
        <taxon>Bacteria</taxon>
        <taxon>Pseudomonadati</taxon>
        <taxon>Pseudomonadota</taxon>
        <taxon>Gammaproteobacteria</taxon>
        <taxon>Moraxellales</taxon>
        <taxon>Moraxellaceae</taxon>
        <taxon>Acinetobacter</taxon>
    </lineage>
</organism>
<dbReference type="PANTHER" id="PTHR35894">
    <property type="entry name" value="GENERAL SECRETION PATHWAY PROTEIN A-RELATED"/>
    <property type="match status" value="1"/>
</dbReference>
<dbReference type="CDD" id="cd00009">
    <property type="entry name" value="AAA"/>
    <property type="match status" value="1"/>
</dbReference>
<dbReference type="EMBL" id="AQFL01000029">
    <property type="protein sequence ID" value="EOR02344.1"/>
    <property type="molecule type" value="Genomic_DNA"/>
</dbReference>
<dbReference type="OrthoDB" id="14765at2"/>
<protein>
    <recommendedName>
        <fullName evidence="3">AAA+ ATPase domain-containing protein</fullName>
    </recommendedName>
</protein>
<evidence type="ECO:0008006" key="3">
    <source>
        <dbReference type="Google" id="ProtNLM"/>
    </source>
</evidence>
<dbReference type="SUPFAM" id="SSF52540">
    <property type="entry name" value="P-loop containing nucleoside triphosphate hydrolases"/>
    <property type="match status" value="1"/>
</dbReference>
<dbReference type="RefSeq" id="WP_016165232.1">
    <property type="nucleotide sequence ID" value="NZ_JAKZGC010000014.1"/>
</dbReference>
<dbReference type="Proteomes" id="UP000016203">
    <property type="component" value="Unassembled WGS sequence"/>
</dbReference>
<dbReference type="InterPro" id="IPR052026">
    <property type="entry name" value="ExeA_AAA_ATPase_DNA-bind"/>
</dbReference>
<dbReference type="PANTHER" id="PTHR35894:SF1">
    <property type="entry name" value="PHOSPHORIBULOKINASE _ URIDINE KINASE FAMILY"/>
    <property type="match status" value="1"/>
</dbReference>
<comment type="caution">
    <text evidence="1">The sequence shown here is derived from an EMBL/GenBank/DDBJ whole genome shotgun (WGS) entry which is preliminary data.</text>
</comment>
<proteinExistence type="predicted"/>
<dbReference type="AlphaFoldDB" id="R9AJH7"/>